<dbReference type="GeneID" id="107221050"/>
<organism evidence="3 4">
    <name type="scientific">Neodiprion lecontei</name>
    <name type="common">Redheaded pine sawfly</name>
    <dbReference type="NCBI Taxonomy" id="441921"/>
    <lineage>
        <taxon>Eukaryota</taxon>
        <taxon>Metazoa</taxon>
        <taxon>Ecdysozoa</taxon>
        <taxon>Arthropoda</taxon>
        <taxon>Hexapoda</taxon>
        <taxon>Insecta</taxon>
        <taxon>Pterygota</taxon>
        <taxon>Neoptera</taxon>
        <taxon>Endopterygota</taxon>
        <taxon>Hymenoptera</taxon>
        <taxon>Tenthredinoidea</taxon>
        <taxon>Diprionidae</taxon>
        <taxon>Diprioninae</taxon>
        <taxon>Neodiprion</taxon>
    </lineage>
</organism>
<feature type="region of interest" description="Disordered" evidence="2">
    <location>
        <begin position="367"/>
        <end position="393"/>
    </location>
</feature>
<evidence type="ECO:0000256" key="1">
    <source>
        <dbReference type="SAM" id="Coils"/>
    </source>
</evidence>
<accession>A0ABM3GMI4</accession>
<feature type="compositionally biased region" description="Basic and acidic residues" evidence="2">
    <location>
        <begin position="1135"/>
        <end position="1152"/>
    </location>
</feature>
<feature type="coiled-coil region" evidence="1">
    <location>
        <begin position="7"/>
        <end position="41"/>
    </location>
</feature>
<dbReference type="Proteomes" id="UP000829291">
    <property type="component" value="Chromosome 7"/>
</dbReference>
<feature type="compositionally biased region" description="Polar residues" evidence="2">
    <location>
        <begin position="846"/>
        <end position="855"/>
    </location>
</feature>
<sequence length="1231" mass="141797">MTPFYDSQDFYKKMIELQERLRKSEEERMKLEERFNLLSQDSRNRREACINNLRMRYIEFLEEQRLRDERNHEILGALDKIDGSLARMTARTDRLGILRKQYEAYLLRLYANRSAGGNGDSGVGSHNDEKPSKTGVQQTRRNRGPTQNATDNSATFIPQTNYPQSYLGSSNTSQFNVPRYAGGQEIRPEVEVFQKSGQGDGPKVAQSGHTQQLFCGTRDLNLQNIPTSQTQLAKQFSEPQFPRPSHQFASSTRFRDVSNPYLAENPRSPYLVDQVDPSMIGLRSDRTNVRMIPEFPIDLTDENFGPYRHSTPLPGYLDYSTRYLRNPSGHEAMNLALRSGFTRTDLENVVHRNEQILPRDYLHNSETIKPSLQTSKLASEKRRTLDHNPSEETYEDDLDQYINRIRSLHRENNQSLEVLDIEQNTSGDLLNATLSEDGPLEPLALHSDDKVKIKKIDAPGVADNFEAATTAVFSNNRDIPNSKLQQMMNDKNFAAKPKLVESDVISQAALESDVTLDNLSISATRDDILSETASLGVSHIQDKSAVASDKFKPKVEPPITDLRATDLNIEVVATVSKNSPADLNVLLPNKPGEIQVPNSAREEYLSTLKKSRDLDKKITADKPTLENVPTRDEDFSPEETEVHEDIEGDKVTLIKPEQVNEQVIDVVKELRPPSLQHYERNIVEVHVNDEDKKDKNTPKILPDDTGKQITALDLPENDKKQLEAIPDASYQDDALERQFEQNPDQEYSNYDHYSAQNLPQDVNESLDTGQRFEQNPQQSYDPDTHEQLDYDGKPIDNEFAQVQQSHGPEPDQLEDSNQVCNTDQQYQPDTTQQYAQESNPHDPYGQYSTDPSQQYVADPNEEYRHDSNEQHIVGSDEQYVVNPNDHYTADPNEQYSADPNDQYSGNVDENYPTDPNAQYGYYDDKSYQNDQNAAYDNAGNEQYDYGDNQGYEHDPNQQYEQDPSQQYEQDPSQHYEQDPSQQYEQDPSQQYEQDPNQQYEQDPSQQYEQDPSQQYEQDPNQQYEQDPSQQYEQDPSQQYEQDPSQQYEQDPNQQYEQDPSQQYEQDPSQQYEQDPSQQYEQDPSQQYEHDPNQEYEHDPNQQFVPESYARDTDQEYKEQGYGENQGYDPTGYEESEQHGNLEVGDHPDEIYENRNVNLELSEQHYLAVDTEKSNRTTSHEVAESDDTRVKDHSVEEKKKDKDVIRALLESDTESTIERNPSNNTESDFDFN</sequence>
<feature type="compositionally biased region" description="Basic and acidic residues" evidence="2">
    <location>
        <begin position="686"/>
        <end position="706"/>
    </location>
</feature>
<feature type="compositionally biased region" description="Polar residues" evidence="2">
    <location>
        <begin position="367"/>
        <end position="377"/>
    </location>
</feature>
<feature type="compositionally biased region" description="Basic and acidic residues" evidence="2">
    <location>
        <begin position="1169"/>
        <end position="1204"/>
    </location>
</feature>
<gene>
    <name evidence="4" type="primary">LOC107221050</name>
</gene>
<feature type="region of interest" description="Disordered" evidence="2">
    <location>
        <begin position="686"/>
        <end position="707"/>
    </location>
</feature>
<feature type="compositionally biased region" description="Polar residues" evidence="2">
    <location>
        <begin position="134"/>
        <end position="162"/>
    </location>
</feature>
<feature type="compositionally biased region" description="Basic and acidic residues" evidence="2">
    <location>
        <begin position="1108"/>
        <end position="1120"/>
    </location>
</feature>
<name>A0ABM3GMI4_NEOLC</name>
<feature type="region of interest" description="Disordered" evidence="2">
    <location>
        <begin position="116"/>
        <end position="162"/>
    </location>
</feature>
<reference evidence="4" key="1">
    <citation type="submission" date="2025-08" db="UniProtKB">
        <authorList>
            <consortium name="RefSeq"/>
        </authorList>
    </citation>
    <scope>IDENTIFICATION</scope>
    <source>
        <tissue evidence="4">Thorax and Abdomen</tissue>
    </source>
</reference>
<feature type="compositionally biased region" description="Basic and acidic residues" evidence="2">
    <location>
        <begin position="378"/>
        <end position="390"/>
    </location>
</feature>
<feature type="compositionally biased region" description="Low complexity" evidence="2">
    <location>
        <begin position="822"/>
        <end position="836"/>
    </location>
</feature>
<feature type="compositionally biased region" description="Polar residues" evidence="2">
    <location>
        <begin position="978"/>
        <end position="1086"/>
    </location>
</feature>
<evidence type="ECO:0000313" key="4">
    <source>
        <dbReference type="RefSeq" id="XP_046601485.1"/>
    </source>
</evidence>
<proteinExistence type="predicted"/>
<feature type="compositionally biased region" description="Polar residues" evidence="2">
    <location>
        <begin position="956"/>
        <end position="970"/>
    </location>
</feature>
<feature type="compositionally biased region" description="Polar residues" evidence="2">
    <location>
        <begin position="891"/>
        <end position="907"/>
    </location>
</feature>
<dbReference type="RefSeq" id="XP_046601485.1">
    <property type="nucleotide sequence ID" value="XM_046745529.1"/>
</dbReference>
<evidence type="ECO:0000256" key="2">
    <source>
        <dbReference type="SAM" id="MobiDB-lite"/>
    </source>
</evidence>
<feature type="compositionally biased region" description="Basic and acidic residues" evidence="2">
    <location>
        <begin position="1087"/>
        <end position="1099"/>
    </location>
</feature>
<evidence type="ECO:0000313" key="3">
    <source>
        <dbReference type="Proteomes" id="UP000829291"/>
    </source>
</evidence>
<keyword evidence="3" id="KW-1185">Reference proteome</keyword>
<feature type="compositionally biased region" description="Polar residues" evidence="2">
    <location>
        <begin position="754"/>
        <end position="781"/>
    </location>
</feature>
<keyword evidence="1" id="KW-0175">Coiled coil</keyword>
<feature type="region of interest" description="Disordered" evidence="2">
    <location>
        <begin position="740"/>
        <end position="1231"/>
    </location>
</feature>
<feature type="region of interest" description="Disordered" evidence="2">
    <location>
        <begin position="626"/>
        <end position="645"/>
    </location>
</feature>
<protein>
    <submittedName>
        <fullName evidence="4">Uncharacterized protein LOC107221050 isoform X1</fullName>
    </submittedName>
</protein>
<feature type="compositionally biased region" description="Basic and acidic residues" evidence="2">
    <location>
        <begin position="782"/>
        <end position="796"/>
    </location>
</feature>